<evidence type="ECO:0000256" key="1">
    <source>
        <dbReference type="ARBA" id="ARBA00004123"/>
    </source>
</evidence>
<feature type="compositionally biased region" description="Gly residues" evidence="4">
    <location>
        <begin position="671"/>
        <end position="682"/>
    </location>
</feature>
<dbReference type="Gene3D" id="3.30.890.10">
    <property type="entry name" value="Methyl-cpg-binding Protein 2, Chain A"/>
    <property type="match status" value="1"/>
</dbReference>
<sequence>MKNMDKNAGEGNGGAQNDSKANSGGGGKTSSSNAGAGGGVHDPSSLLDAASLFAYWGRDPTAAAAAAANPLFNAQFNAAAAAGLGLLPNPGAAAAANDRYSMAAAAAAAAAGHHHQNTMAVAASQAASLAGLHPASWWSMAQLAAQDYFTRLQASGLSPFPHPDLAAAFGPAALGLGAGGTGAASAGGNSNQSNNSSYGKSNSISVQLPPAPGSAYDPVVLHKELIAAAAAANNSAGTKKSSTSSSSHQSQMNQSKSTSGASSVTTHHSAGGGGMSSNNNTSHAVAALMSPHGSLGISSSAGSSSSSVNSSSSLSAKERDKNNASLNALNSLSQFGALGMTPQQSMQAAMNAFAVSTSVANSSNSNTNSASGTNKSSSKDFMPSGGLSDHPSLLGVRLPPDTEIIKYTSSIVGPKIPGTTTRGRKKTISDEQQQLLQQKQELDSTTNALSSLLAFPGLSPAKRARLEMEYAAIAAAANAAQQGAGVGAAGLPTNLTASQVAALTSTLSGAGGGISSTSVSSQQNPPQIDLTTTSSSGGGRSSRDSSSDRVEVIKLPPTITSNGAYNLSNKNKDVHDLTGGTDINAGVNLSLKPAAAIAVGNITLNSANAAAPITIEDFDTPLNLSMKPDKSSTSSNSNDLSGNNANAHSASSSNSLQSLSSITAALGNNGSGSASGGNGGSSTGCNVSSNNGNERNNQPPFKEGRPRNLGRGVSKPKKNTVASLLAQSRAVGIKPMLATQQLLQQGADIEKIRQALNEANAQMDVSTDSESVAAESGMSESESEEVNLLNVTELRVPLDLGWKRETVIRGLTKAGQIRGEVIYYSPGSLVPLKTIGQVFSYLEKNPSKLTRENFSFSARAIVGSFLQPAPPPYANDGDFLRMSDEDVAKRLEDLKMFTRQTLNVEQRIEIAKQQQALRDAKKQQKEEMARNKEKARQEKSEKLEQQRKEKELKNQQAIEARKKRQEELERIKQEEILKKQQEKEKKRQEAILAKEQELNRQKELLLQAEMERERRRQHMTLIRQLDLRRKFEEREKKKHQMVLDRLIMREKRLAARKRDAEILAQIRKPQEDSELWQNSQIPDLERIGGNRLPGQAMADLLMVFEFLHNFGETLGFDMESLPTLQNLHDALVSDSNVEAEEELLSVMTHLLVCAIEDPGVPNPGRHTTLLGQSLRNADITNSNVSEILRIYLYATATGEIRQMFGVVMDRERERRIPDHHQIDADSVTHSGKNAEYYKLLHENDTWKLSQSLKDRPFVALNPTRKAQILAHLCNDLLMNKAVLKQIDNSLETCAQMRKEKYMTDMKVRKYKALHMRKSRIEAYEKLQAEREAAMQAAAAAQQKLDAERLEKENVLAETANKGVMISAEIVDGALPTDIGNSEQNNNSGLKDQETMQIDSDSPQKYSDKEKDLPNLPILEDGKLTSSLPAESACKQLVKLDELTTTSTSATSTYHHNGGPGAGDFNALLNTKKSSTSRPTNIPDDASTDVGMDEDISDIESEITNVEEDEDNKLSADELQKKLDKIIRASLNCKEVLEKSTNQLRATCFGQDRFWRRYWRLPKAGGIFIEALESAQNDIFHYHEILEKETEESKMRDAKSQVTKELDGPEGIKENINVDSRAFHTQEQGEEDIEMRTVPIIEKQQVDSLNKNVNDISGTANNPVLLKGIPNNDGADDSDDDVVETNRVEPEIVDLRDDDDDDYDVAIQPQAIQLDNNGAAKVDKPDAAGLLPPPPKKEDFETDIKIAIMPSVAVPANIININNNPNNKLLNCDNNKLDKIIAINQASISMEDLKKEDDCIIVSTTPAPCMSTTAIELKPPITTFQDFSEKWFSIVNREVPLTTTEPQSDATMADFQRSYANITCSSNCQIQGHPWDLANNVQYFTVTMEDCKADFSKLSSECVLSLSGLDEQEVEKKLRDFEIKLQASKNGLESPRQHRLKSETETDMECDDEEHLFGESVMLKNEHPEDKKFFPFLNDTLMDSGGGGMGVSDLKAKSEIKLDEALCVSLQNMAQMSLANISNFIQYDVQTPLNMTMEENRQLERIKREGFPNKLSGNFVPYKLRYGWWKVDTMELLQHVIDSLNPTGLRERELRENLTRFLSQEIPLGLAYSIGEAKAEAKEFILPDKSYDWSPKIAKRVEMALLEQLEALEDKIASASMQLKNWQLPPRIESELNLESDADITEEDFVSIIPMIRERIIDLEANIERRYLKPPLGAQTGDVHLAAIAQNQQNSQTQNSAAAAAYYQQMQQQQQQQQQQQAAAAAAANHQQQQQLQSLTQNQNAFNPSAFNERAMALAAAAASASVDPAGASSNNNNTSNTENNSNGNSPASNCDSDKDEKVENIPKGLMSWRDAVSRSHTTAQLAMALYVLESCVAWDKSIMKAVSWSIYLFPSHTVSF</sequence>
<dbReference type="SMART" id="SM00571">
    <property type="entry name" value="DDT"/>
    <property type="match status" value="1"/>
</dbReference>
<dbReference type="GO" id="GO:0003677">
    <property type="term" value="F:DNA binding"/>
    <property type="evidence" value="ECO:0007669"/>
    <property type="project" value="InterPro"/>
</dbReference>
<feature type="coiled-coil region" evidence="3">
    <location>
        <begin position="1323"/>
        <end position="1359"/>
    </location>
</feature>
<feature type="compositionally biased region" description="Low complexity" evidence="4">
    <location>
        <begin position="294"/>
        <end position="315"/>
    </location>
</feature>
<feature type="domain" description="DDT" evidence="5">
    <location>
        <begin position="1094"/>
        <end position="1157"/>
    </location>
</feature>
<evidence type="ECO:0000313" key="7">
    <source>
        <dbReference type="EnsemblMetazoa" id="GAUT043061-PA"/>
    </source>
</evidence>
<dbReference type="EnsemblMetazoa" id="GAUT043061-RA">
    <property type="protein sequence ID" value="GAUT043061-PA"/>
    <property type="gene ID" value="GAUT043061"/>
</dbReference>
<feature type="compositionally biased region" description="Low complexity" evidence="4">
    <location>
        <begin position="631"/>
        <end position="654"/>
    </location>
</feature>
<feature type="compositionally biased region" description="Low complexity" evidence="4">
    <location>
        <begin position="183"/>
        <end position="205"/>
    </location>
</feature>
<dbReference type="InterPro" id="IPR028942">
    <property type="entry name" value="WHIM1_dom"/>
</dbReference>
<dbReference type="PROSITE" id="PS50982">
    <property type="entry name" value="MBD"/>
    <property type="match status" value="1"/>
</dbReference>
<keyword evidence="3" id="KW-0175">Coiled coil</keyword>
<feature type="compositionally biased region" description="Basic and acidic residues" evidence="4">
    <location>
        <begin position="541"/>
        <end position="552"/>
    </location>
</feature>
<dbReference type="SUPFAM" id="SSF54171">
    <property type="entry name" value="DNA-binding domain"/>
    <property type="match status" value="1"/>
</dbReference>
<organism evidence="7 8">
    <name type="scientific">Glossina austeni</name>
    <name type="common">Savannah tsetse fly</name>
    <dbReference type="NCBI Taxonomy" id="7395"/>
    <lineage>
        <taxon>Eukaryota</taxon>
        <taxon>Metazoa</taxon>
        <taxon>Ecdysozoa</taxon>
        <taxon>Arthropoda</taxon>
        <taxon>Hexapoda</taxon>
        <taxon>Insecta</taxon>
        <taxon>Pterygota</taxon>
        <taxon>Neoptera</taxon>
        <taxon>Endopterygota</taxon>
        <taxon>Diptera</taxon>
        <taxon>Brachycera</taxon>
        <taxon>Muscomorpha</taxon>
        <taxon>Hippoboscoidea</taxon>
        <taxon>Glossinidae</taxon>
        <taxon>Glossina</taxon>
    </lineage>
</organism>
<dbReference type="InterPro" id="IPR016177">
    <property type="entry name" value="DNA-bd_dom_sf"/>
</dbReference>
<feature type="region of interest" description="Disordered" evidence="4">
    <location>
        <begin position="294"/>
        <end position="321"/>
    </location>
</feature>
<evidence type="ECO:0000256" key="3">
    <source>
        <dbReference type="SAM" id="Coils"/>
    </source>
</evidence>
<comment type="subcellular location">
    <subcellularLocation>
        <location evidence="1">Nucleus</location>
    </subcellularLocation>
</comment>
<evidence type="ECO:0000256" key="4">
    <source>
        <dbReference type="SAM" id="MobiDB-lite"/>
    </source>
</evidence>
<dbReference type="Proteomes" id="UP000078200">
    <property type="component" value="Unassembled WGS sequence"/>
</dbReference>
<dbReference type="Pfam" id="PF15612">
    <property type="entry name" value="WHIM1"/>
    <property type="match status" value="1"/>
</dbReference>
<reference evidence="7" key="1">
    <citation type="submission" date="2020-05" db="UniProtKB">
        <authorList>
            <consortium name="EnsemblMetazoa"/>
        </authorList>
    </citation>
    <scope>IDENTIFICATION</scope>
    <source>
        <strain evidence="7">TTRI</strain>
    </source>
</reference>
<name>A0A1A9VP07_GLOAU</name>
<keyword evidence="8" id="KW-1185">Reference proteome</keyword>
<dbReference type="PROSITE" id="PS50827">
    <property type="entry name" value="DDT"/>
    <property type="match status" value="1"/>
</dbReference>
<feature type="compositionally biased region" description="Polar residues" evidence="4">
    <location>
        <begin position="1378"/>
        <end position="1404"/>
    </location>
</feature>
<feature type="coiled-coil region" evidence="3">
    <location>
        <begin position="742"/>
        <end position="769"/>
    </location>
</feature>
<evidence type="ECO:0000259" key="6">
    <source>
        <dbReference type="PROSITE" id="PS50982"/>
    </source>
</evidence>
<feature type="region of interest" description="Disordered" evidence="4">
    <location>
        <begin position="1"/>
        <end position="40"/>
    </location>
</feature>
<feature type="compositionally biased region" description="Low complexity" evidence="4">
    <location>
        <begin position="360"/>
        <end position="376"/>
    </location>
</feature>
<feature type="region of interest" description="Disordered" evidence="4">
    <location>
        <begin position="624"/>
        <end position="654"/>
    </location>
</feature>
<protein>
    <recommendedName>
        <fullName evidence="9">Bromodomain adjacent to zinc finger domain protein 2B</fullName>
    </recommendedName>
</protein>
<dbReference type="Pfam" id="PF01429">
    <property type="entry name" value="MBD"/>
    <property type="match status" value="1"/>
</dbReference>
<feature type="region of interest" description="Disordered" evidence="4">
    <location>
        <begin position="915"/>
        <end position="962"/>
    </location>
</feature>
<dbReference type="GO" id="GO:0000785">
    <property type="term" value="C:chromatin"/>
    <property type="evidence" value="ECO:0007669"/>
    <property type="project" value="TreeGrafter"/>
</dbReference>
<dbReference type="VEuPathDB" id="VectorBase:GAUT043061"/>
<dbReference type="SMART" id="SM00391">
    <property type="entry name" value="MBD"/>
    <property type="match status" value="1"/>
</dbReference>
<evidence type="ECO:0000313" key="8">
    <source>
        <dbReference type="Proteomes" id="UP000078200"/>
    </source>
</evidence>
<feature type="compositionally biased region" description="Low complexity" evidence="4">
    <location>
        <begin position="2307"/>
        <end position="2329"/>
    </location>
</feature>
<evidence type="ECO:0000256" key="2">
    <source>
        <dbReference type="ARBA" id="ARBA00023242"/>
    </source>
</evidence>
<dbReference type="GO" id="GO:0005634">
    <property type="term" value="C:nucleus"/>
    <property type="evidence" value="ECO:0007669"/>
    <property type="project" value="UniProtKB-SubCell"/>
</dbReference>
<evidence type="ECO:0008006" key="9">
    <source>
        <dbReference type="Google" id="ProtNLM"/>
    </source>
</evidence>
<feature type="region of interest" description="Disordered" evidence="4">
    <location>
        <begin position="360"/>
        <end position="395"/>
    </location>
</feature>
<feature type="region of interest" description="Disordered" evidence="4">
    <location>
        <begin position="180"/>
        <end position="205"/>
    </location>
</feature>
<proteinExistence type="predicted"/>
<feature type="region of interest" description="Disordered" evidence="4">
    <location>
        <begin position="236"/>
        <end position="281"/>
    </location>
</feature>
<dbReference type="Pfam" id="PF02791">
    <property type="entry name" value="DDT"/>
    <property type="match status" value="1"/>
</dbReference>
<dbReference type="PANTHER" id="PTHR45915:SF2">
    <property type="entry name" value="TOUTATIS, ISOFORM E"/>
    <property type="match status" value="1"/>
</dbReference>
<accession>A0A1A9VP07</accession>
<keyword evidence="2" id="KW-0539">Nucleus</keyword>
<feature type="domain" description="MBD" evidence="6">
    <location>
        <begin position="788"/>
        <end position="861"/>
    </location>
</feature>
<feature type="compositionally biased region" description="Low complexity" evidence="4">
    <location>
        <begin position="236"/>
        <end position="257"/>
    </location>
</feature>
<feature type="compositionally biased region" description="Low complexity" evidence="4">
    <location>
        <begin position="683"/>
        <end position="697"/>
    </location>
</feature>
<dbReference type="STRING" id="7395.A0A1A9VP07"/>
<feature type="compositionally biased region" description="Basic and acidic residues" evidence="4">
    <location>
        <begin position="918"/>
        <end position="953"/>
    </location>
</feature>
<feature type="region of interest" description="Disordered" evidence="4">
    <location>
        <begin position="1375"/>
        <end position="1419"/>
    </location>
</feature>
<feature type="compositionally biased region" description="Polar residues" evidence="4">
    <location>
        <begin position="515"/>
        <end position="530"/>
    </location>
</feature>
<feature type="region of interest" description="Disordered" evidence="4">
    <location>
        <begin position="512"/>
        <end position="555"/>
    </location>
</feature>
<dbReference type="InterPro" id="IPR001739">
    <property type="entry name" value="Methyl_CpG_DNA-bd"/>
</dbReference>
<dbReference type="PANTHER" id="PTHR45915">
    <property type="entry name" value="TRANSCRIPTION INTERMEDIARY FACTOR"/>
    <property type="match status" value="1"/>
</dbReference>
<evidence type="ECO:0000259" key="5">
    <source>
        <dbReference type="PROSITE" id="PS50827"/>
    </source>
</evidence>
<feature type="region of interest" description="Disordered" evidence="4">
    <location>
        <begin position="671"/>
        <end position="720"/>
    </location>
</feature>
<dbReference type="InterPro" id="IPR018501">
    <property type="entry name" value="DDT_dom"/>
</dbReference>
<feature type="region of interest" description="Disordered" evidence="4">
    <location>
        <begin position="2307"/>
        <end position="2341"/>
    </location>
</feature>
<feature type="region of interest" description="Disordered" evidence="4">
    <location>
        <begin position="1472"/>
        <end position="1491"/>
    </location>
</feature>